<dbReference type="Pfam" id="PF00005">
    <property type="entry name" value="ABC_tran"/>
    <property type="match status" value="1"/>
</dbReference>
<dbReference type="CDD" id="cd18543">
    <property type="entry name" value="ABC_6TM_Rv0194_D1_like"/>
    <property type="match status" value="1"/>
</dbReference>
<evidence type="ECO:0000256" key="7">
    <source>
        <dbReference type="SAM" id="MobiDB-lite"/>
    </source>
</evidence>
<keyword evidence="5 8" id="KW-1133">Transmembrane helix</keyword>
<dbReference type="GO" id="GO:0005524">
    <property type="term" value="F:ATP binding"/>
    <property type="evidence" value="ECO:0007669"/>
    <property type="project" value="UniProtKB-KW"/>
</dbReference>
<feature type="compositionally biased region" description="Basic and acidic residues" evidence="7">
    <location>
        <begin position="622"/>
        <end position="645"/>
    </location>
</feature>
<dbReference type="Gene3D" id="3.40.50.300">
    <property type="entry name" value="P-loop containing nucleotide triphosphate hydrolases"/>
    <property type="match status" value="1"/>
</dbReference>
<evidence type="ECO:0000256" key="3">
    <source>
        <dbReference type="ARBA" id="ARBA00022741"/>
    </source>
</evidence>
<feature type="compositionally biased region" description="Low complexity" evidence="7">
    <location>
        <begin position="1"/>
        <end position="14"/>
    </location>
</feature>
<evidence type="ECO:0000256" key="4">
    <source>
        <dbReference type="ARBA" id="ARBA00022840"/>
    </source>
</evidence>
<evidence type="ECO:0000256" key="1">
    <source>
        <dbReference type="ARBA" id="ARBA00004651"/>
    </source>
</evidence>
<feature type="transmembrane region" description="Helical" evidence="8">
    <location>
        <begin position="100"/>
        <end position="120"/>
    </location>
</feature>
<keyword evidence="6 8" id="KW-0472">Membrane</keyword>
<proteinExistence type="predicted"/>
<dbReference type="RefSeq" id="WP_343886882.1">
    <property type="nucleotide sequence ID" value="NZ_BAAAKI010000025.1"/>
</dbReference>
<evidence type="ECO:0000256" key="5">
    <source>
        <dbReference type="ARBA" id="ARBA00022989"/>
    </source>
</evidence>
<dbReference type="InterPro" id="IPR003593">
    <property type="entry name" value="AAA+_ATPase"/>
</dbReference>
<keyword evidence="4 11" id="KW-0067">ATP-binding</keyword>
<dbReference type="PANTHER" id="PTHR43394">
    <property type="entry name" value="ATP-DEPENDENT PERMEASE MDL1, MITOCHONDRIAL"/>
    <property type="match status" value="1"/>
</dbReference>
<feature type="domain" description="ABC transporter" evidence="9">
    <location>
        <begin position="378"/>
        <end position="612"/>
    </location>
</feature>
<dbReference type="PANTHER" id="PTHR43394:SF1">
    <property type="entry name" value="ATP-BINDING CASSETTE SUB-FAMILY B MEMBER 10, MITOCHONDRIAL"/>
    <property type="match status" value="1"/>
</dbReference>
<accession>A0ABW1X6X0</accession>
<dbReference type="PROSITE" id="PS00211">
    <property type="entry name" value="ABC_TRANSPORTER_1"/>
    <property type="match status" value="1"/>
</dbReference>
<feature type="region of interest" description="Disordered" evidence="7">
    <location>
        <begin position="1"/>
        <end position="31"/>
    </location>
</feature>
<dbReference type="InterPro" id="IPR003439">
    <property type="entry name" value="ABC_transporter-like_ATP-bd"/>
</dbReference>
<dbReference type="Pfam" id="PF00664">
    <property type="entry name" value="ABC_membrane"/>
    <property type="match status" value="1"/>
</dbReference>
<dbReference type="InterPro" id="IPR017871">
    <property type="entry name" value="ABC_transporter-like_CS"/>
</dbReference>
<reference evidence="12" key="1">
    <citation type="journal article" date="2019" name="Int. J. Syst. Evol. Microbiol.">
        <title>The Global Catalogue of Microorganisms (GCM) 10K type strain sequencing project: providing services to taxonomists for standard genome sequencing and annotation.</title>
        <authorList>
            <consortium name="The Broad Institute Genomics Platform"/>
            <consortium name="The Broad Institute Genome Sequencing Center for Infectious Disease"/>
            <person name="Wu L."/>
            <person name="Ma J."/>
        </authorList>
    </citation>
    <scope>NUCLEOTIDE SEQUENCE [LARGE SCALE GENOMIC DNA]</scope>
    <source>
        <strain evidence="12">CGMCC 1.15277</strain>
    </source>
</reference>
<dbReference type="PROSITE" id="PS50929">
    <property type="entry name" value="ABC_TM1F"/>
    <property type="match status" value="1"/>
</dbReference>
<evidence type="ECO:0000259" key="9">
    <source>
        <dbReference type="PROSITE" id="PS50893"/>
    </source>
</evidence>
<feature type="transmembrane region" description="Helical" evidence="8">
    <location>
        <begin position="60"/>
        <end position="80"/>
    </location>
</feature>
<evidence type="ECO:0000259" key="10">
    <source>
        <dbReference type="PROSITE" id="PS50929"/>
    </source>
</evidence>
<dbReference type="PROSITE" id="PS50893">
    <property type="entry name" value="ABC_TRANSPORTER_2"/>
    <property type="match status" value="1"/>
</dbReference>
<dbReference type="SUPFAM" id="SSF90123">
    <property type="entry name" value="ABC transporter transmembrane region"/>
    <property type="match status" value="1"/>
</dbReference>
<evidence type="ECO:0000313" key="11">
    <source>
        <dbReference type="EMBL" id="MFC6397902.1"/>
    </source>
</evidence>
<comment type="subcellular location">
    <subcellularLocation>
        <location evidence="1">Cell membrane</location>
        <topology evidence="1">Multi-pass membrane protein</topology>
    </subcellularLocation>
</comment>
<evidence type="ECO:0000256" key="2">
    <source>
        <dbReference type="ARBA" id="ARBA00022692"/>
    </source>
</evidence>
<feature type="transmembrane region" description="Helical" evidence="8">
    <location>
        <begin position="287"/>
        <end position="311"/>
    </location>
</feature>
<feature type="transmembrane region" description="Helical" evidence="8">
    <location>
        <begin position="203"/>
        <end position="221"/>
    </location>
</feature>
<sequence>MSSQASSTATTTPSVTPPSEPTLAPGWDDLTRPASVAPVPARTRGITSLWRLLPYARPRLGAWLWMLLFTASSTAMSVAVPLVTQRLVDGPVANRDQRGLLVLGSVALVLGIGEAFFWFARRMLAGPTGVGVETGIRTELYAKLQRLPMEFHSRWQSGQLLSRMMSDLGTVRRFVAFGLMMLLVSAIQVCVVIVLLMRMYWPLGVVVLISVIPITGLCLANERRYTKISRRVQDLTGDVANVVEEAAQAHRVVKAFGRSAHLFDRFDAQARKLQEASMDRVRNTASFWTFLEVIPTVTMVVVLGIGAWAAAQDRVSLGTLVAFITLTLSLVWPIAMLGFLLSMTQDAMTAADRVCEIFDAAETITDGERELTHPSGALSFHDVSFRFPDGDEDVLHGLSLDIHPGETIAVVGGTGSGKTTLTALVPRLFDVTSGSITIDGVDVRDLTLDNLRSIVATAFEDPTLFSMSARENLTLGRPDATDAEVDLAIEVAQAHFVHDLPWGLDTRIGEQGMSLSGGQRQRLALARAVITRPRILVLDDTLSALDIHTEALVEQALKRVLDGVTGIVVAHRASTVMLADRVALLQSGTISHVGTHSELLANVPEYRELLSADFDAEGGLDELGHRELGHREQGHREQGHREQGHGEMAGAQR</sequence>
<feature type="transmembrane region" description="Helical" evidence="8">
    <location>
        <begin position="317"/>
        <end position="341"/>
    </location>
</feature>
<evidence type="ECO:0000256" key="8">
    <source>
        <dbReference type="SAM" id="Phobius"/>
    </source>
</evidence>
<feature type="domain" description="ABC transmembrane type-1" evidence="10">
    <location>
        <begin position="64"/>
        <end position="346"/>
    </location>
</feature>
<dbReference type="InterPro" id="IPR011527">
    <property type="entry name" value="ABC1_TM_dom"/>
</dbReference>
<dbReference type="EMBL" id="JBHSUA010000024">
    <property type="protein sequence ID" value="MFC6397902.1"/>
    <property type="molecule type" value="Genomic_DNA"/>
</dbReference>
<dbReference type="InterPro" id="IPR039421">
    <property type="entry name" value="Type_1_exporter"/>
</dbReference>
<evidence type="ECO:0000256" key="6">
    <source>
        <dbReference type="ARBA" id="ARBA00023136"/>
    </source>
</evidence>
<dbReference type="SMART" id="SM00382">
    <property type="entry name" value="AAA"/>
    <property type="match status" value="1"/>
</dbReference>
<protein>
    <submittedName>
        <fullName evidence="11">ABC transporter ATP-binding protein</fullName>
    </submittedName>
</protein>
<keyword evidence="3" id="KW-0547">Nucleotide-binding</keyword>
<name>A0ABW1X6X0_9ACTN</name>
<keyword evidence="12" id="KW-1185">Reference proteome</keyword>
<dbReference type="SUPFAM" id="SSF52540">
    <property type="entry name" value="P-loop containing nucleoside triphosphate hydrolases"/>
    <property type="match status" value="1"/>
</dbReference>
<dbReference type="InterPro" id="IPR027417">
    <property type="entry name" value="P-loop_NTPase"/>
</dbReference>
<dbReference type="InterPro" id="IPR036640">
    <property type="entry name" value="ABC1_TM_sf"/>
</dbReference>
<feature type="region of interest" description="Disordered" evidence="7">
    <location>
        <begin position="621"/>
        <end position="653"/>
    </location>
</feature>
<comment type="caution">
    <text evidence="11">The sequence shown here is derived from an EMBL/GenBank/DDBJ whole genome shotgun (WGS) entry which is preliminary data.</text>
</comment>
<evidence type="ECO:0000313" key="12">
    <source>
        <dbReference type="Proteomes" id="UP001596266"/>
    </source>
</evidence>
<gene>
    <name evidence="11" type="ORF">ACFP57_13045</name>
</gene>
<feature type="transmembrane region" description="Helical" evidence="8">
    <location>
        <begin position="174"/>
        <end position="197"/>
    </location>
</feature>
<dbReference type="Proteomes" id="UP001596266">
    <property type="component" value="Unassembled WGS sequence"/>
</dbReference>
<dbReference type="Gene3D" id="1.20.1560.10">
    <property type="entry name" value="ABC transporter type 1, transmembrane domain"/>
    <property type="match status" value="1"/>
</dbReference>
<organism evidence="11 12">
    <name type="scientific">Luteococcus sanguinis</name>
    <dbReference type="NCBI Taxonomy" id="174038"/>
    <lineage>
        <taxon>Bacteria</taxon>
        <taxon>Bacillati</taxon>
        <taxon>Actinomycetota</taxon>
        <taxon>Actinomycetes</taxon>
        <taxon>Propionibacteriales</taxon>
        <taxon>Propionibacteriaceae</taxon>
        <taxon>Luteococcus</taxon>
    </lineage>
</organism>
<keyword evidence="2 8" id="KW-0812">Transmembrane</keyword>